<dbReference type="Proteomes" id="UP001407347">
    <property type="component" value="Unassembled WGS sequence"/>
</dbReference>
<comment type="caution">
    <text evidence="1">The sequence shown here is derived from an EMBL/GenBank/DDBJ whole genome shotgun (WGS) entry which is preliminary data.</text>
</comment>
<proteinExistence type="predicted"/>
<sequence length="95" mass="10904">MIYRWLARFRAARVVRRDLVERDAENLVTRFGSSAYFVARDRARAARDGRTFDGNRPRGHWAKVKRCIATMSGRVGGLDTATRWLEPGDDAQPPR</sequence>
<gene>
    <name evidence="1" type="ORF">PUR29_31585</name>
</gene>
<organism evidence="1 2">
    <name type="scientific">Methylobacterium ajmalii</name>
    <dbReference type="NCBI Taxonomy" id="2738439"/>
    <lineage>
        <taxon>Bacteria</taxon>
        <taxon>Pseudomonadati</taxon>
        <taxon>Pseudomonadota</taxon>
        <taxon>Alphaproteobacteria</taxon>
        <taxon>Hyphomicrobiales</taxon>
        <taxon>Methylobacteriaceae</taxon>
        <taxon>Methylobacterium</taxon>
    </lineage>
</organism>
<accession>A0ABV0A2G2</accession>
<name>A0ABV0A2G2_9HYPH</name>
<dbReference type="EMBL" id="JAQYXP010000004">
    <property type="protein sequence ID" value="MEN3238008.1"/>
    <property type="molecule type" value="Genomic_DNA"/>
</dbReference>
<evidence type="ECO:0008006" key="3">
    <source>
        <dbReference type="Google" id="ProtNLM"/>
    </source>
</evidence>
<evidence type="ECO:0000313" key="2">
    <source>
        <dbReference type="Proteomes" id="UP001407347"/>
    </source>
</evidence>
<protein>
    <recommendedName>
        <fullName evidence="3">Transposase</fullName>
    </recommendedName>
</protein>
<evidence type="ECO:0000313" key="1">
    <source>
        <dbReference type="EMBL" id="MEN3238008.1"/>
    </source>
</evidence>
<reference evidence="1 2" key="1">
    <citation type="journal article" date="2023" name="PLoS ONE">
        <title>Complete genome assembly of Hawai'i environmental nontuberculous mycobacteria reveals unexpected co-isolation with methylobacteria.</title>
        <authorList>
            <person name="Hendrix J."/>
            <person name="Epperson L.E."/>
            <person name="Tong E.I."/>
            <person name="Chan Y.L."/>
            <person name="Hasan N.A."/>
            <person name="Dawrs S.N."/>
            <person name="Norton G.J."/>
            <person name="Virdi R."/>
            <person name="Crooks J.L."/>
            <person name="Chan E.D."/>
            <person name="Honda J.R."/>
            <person name="Strong M."/>
        </authorList>
    </citation>
    <scope>NUCLEOTIDE SEQUENCE [LARGE SCALE GENOMIC DNA]</scope>
    <source>
        <strain evidence="1 2">NJH_HI04-1</strain>
    </source>
</reference>
<keyword evidence="2" id="KW-1185">Reference proteome</keyword>
<dbReference type="RefSeq" id="WP_145984771.1">
    <property type="nucleotide sequence ID" value="NZ_JAQYXP010000004.1"/>
</dbReference>